<dbReference type="InterPro" id="IPR011629">
    <property type="entry name" value="CobW-like_C"/>
</dbReference>
<dbReference type="AlphaFoldDB" id="A0AAX1NBL8"/>
<dbReference type="InterPro" id="IPR003495">
    <property type="entry name" value="CobW/HypB/UreG_nucleotide-bd"/>
</dbReference>
<accession>A0AAX1NBL8</accession>
<evidence type="ECO:0000313" key="4">
    <source>
        <dbReference type="Proteomes" id="UP000678679"/>
    </source>
</evidence>
<feature type="domain" description="CobW C-terminal" evidence="2">
    <location>
        <begin position="253"/>
        <end position="373"/>
    </location>
</feature>
<organism evidence="3 4">
    <name type="scientific">Flammeovirga yaeyamensis</name>
    <dbReference type="NCBI Taxonomy" id="367791"/>
    <lineage>
        <taxon>Bacteria</taxon>
        <taxon>Pseudomonadati</taxon>
        <taxon>Bacteroidota</taxon>
        <taxon>Cytophagia</taxon>
        <taxon>Cytophagales</taxon>
        <taxon>Flammeovirgaceae</taxon>
        <taxon>Flammeovirga</taxon>
    </lineage>
</organism>
<dbReference type="EMBL" id="CP076132">
    <property type="protein sequence ID" value="QWG03053.1"/>
    <property type="molecule type" value="Genomic_DNA"/>
</dbReference>
<reference evidence="3 4" key="1">
    <citation type="submission" date="2021-05" db="EMBL/GenBank/DDBJ databases">
        <title>Comparative genomic studies on the polysaccharide-degrading batcterial strains of the Flammeovirga genus.</title>
        <authorList>
            <person name="Zewei F."/>
            <person name="Zheng Z."/>
            <person name="Yu L."/>
            <person name="Ruyue G."/>
            <person name="Yanhong M."/>
            <person name="Yuanyuan C."/>
            <person name="Jingyan G."/>
            <person name="Wenjun H."/>
        </authorList>
    </citation>
    <scope>NUCLEOTIDE SEQUENCE [LARGE SCALE GENOMIC DNA]</scope>
    <source>
        <strain evidence="3 4">NBRC:100898</strain>
    </source>
</reference>
<gene>
    <name evidence="3" type="ORF">KMW28_05595</name>
</gene>
<dbReference type="KEGG" id="fya:KMW28_05595"/>
<evidence type="ECO:0000313" key="3">
    <source>
        <dbReference type="EMBL" id="QWG03053.1"/>
    </source>
</evidence>
<evidence type="ECO:0000256" key="1">
    <source>
        <dbReference type="ARBA" id="ARBA00045658"/>
    </source>
</evidence>
<dbReference type="RefSeq" id="WP_169664240.1">
    <property type="nucleotide sequence ID" value="NZ_CP076132.1"/>
</dbReference>
<name>A0AAX1NBL8_9BACT</name>
<dbReference type="InterPro" id="IPR027417">
    <property type="entry name" value="P-loop_NTPase"/>
</dbReference>
<dbReference type="Pfam" id="PF07683">
    <property type="entry name" value="CobW_C"/>
    <property type="match status" value="1"/>
</dbReference>
<protein>
    <submittedName>
        <fullName evidence="3">GTP-binding protein</fullName>
    </submittedName>
</protein>
<dbReference type="SMART" id="SM00833">
    <property type="entry name" value="CobW_C"/>
    <property type="match status" value="1"/>
</dbReference>
<dbReference type="Pfam" id="PF02492">
    <property type="entry name" value="cobW"/>
    <property type="match status" value="1"/>
</dbReference>
<keyword evidence="4" id="KW-1185">Reference proteome</keyword>
<dbReference type="Gene3D" id="3.40.50.300">
    <property type="entry name" value="P-loop containing nucleotide triphosphate hydrolases"/>
    <property type="match status" value="1"/>
</dbReference>
<dbReference type="InterPro" id="IPR051927">
    <property type="entry name" value="Zn_Chap_cDPG_Synth"/>
</dbReference>
<dbReference type="PANTHER" id="PTHR43603:SF1">
    <property type="entry name" value="ZINC-REGULATED GTPASE METALLOPROTEIN ACTIVATOR 1"/>
    <property type="match status" value="1"/>
</dbReference>
<dbReference type="PANTHER" id="PTHR43603">
    <property type="entry name" value="COBW DOMAIN-CONTAINING PROTEIN DDB_G0274527"/>
    <property type="match status" value="1"/>
</dbReference>
<comment type="function">
    <text evidence="1">Zinc chaperone that directly transfers zinc cofactor to target proteins, thereby activating them. Zinc is transferred from the CXCC motif in the GTPase domain to the zinc binding site in target proteins in a process requiring GTP hydrolysis.</text>
</comment>
<proteinExistence type="predicted"/>
<dbReference type="SUPFAM" id="SSF52540">
    <property type="entry name" value="P-loop containing nucleoside triphosphate hydrolases"/>
    <property type="match status" value="1"/>
</dbReference>
<evidence type="ECO:0000259" key="2">
    <source>
        <dbReference type="SMART" id="SM00833"/>
    </source>
</evidence>
<sequence length="402" mass="45737">MSQSNRIPVVILNGFLGSGKTTLFRNLLNQSTKYEIPVSAIVNDMSELDVDGELLGTTEAVEDDTSILESIHNCLISSEKGIEKMEQAIKKLLAHQAPKLIIIETSGSSHPMPLIEYFKNQSALKLVGVFALVDSLMLGQDFNYGEHLVPRFQHNLSTGKRDTVNLLVEQILFCNHLFLTKSDRIAKDKIEVISSQVKSINPFVYTHSLYYGQLDIHAILELDEYDYSKVASLTKELQPALNAEQKEDRPYNMATRVIKDVRPFHPQRLWKVCHEYLDQRIYRSKGFFWLASRDKLSLVWNQAAGGISLEIIGSWRSGILEDEDNGLVEEEITFLKEMVAKDPGRFGDRQCDLTVIGDASQVDRFTEALKSCFLTEKEIELYQNGFEFEDPWPKNILRVKGE</sequence>
<dbReference type="Proteomes" id="UP000678679">
    <property type="component" value="Chromosome 1"/>
</dbReference>